<evidence type="ECO:0000313" key="2">
    <source>
        <dbReference type="Proteomes" id="UP001054252"/>
    </source>
</evidence>
<sequence>MVKLTLTSKNFLALHGNNRTVFLAAWRERLREKDMICVEAESVISRE</sequence>
<keyword evidence="2" id="KW-1185">Reference proteome</keyword>
<name>A0AAV5IF11_9ROSI</name>
<dbReference type="Proteomes" id="UP001054252">
    <property type="component" value="Unassembled WGS sequence"/>
</dbReference>
<accession>A0AAV5IF11</accession>
<gene>
    <name evidence="1" type="ORF">SLEP1_g13191</name>
</gene>
<dbReference type="EMBL" id="BPVZ01000015">
    <property type="protein sequence ID" value="GKV00516.1"/>
    <property type="molecule type" value="Genomic_DNA"/>
</dbReference>
<protein>
    <submittedName>
        <fullName evidence="1">Uncharacterized protein</fullName>
    </submittedName>
</protein>
<dbReference type="AlphaFoldDB" id="A0AAV5IF11"/>
<organism evidence="1 2">
    <name type="scientific">Rubroshorea leprosula</name>
    <dbReference type="NCBI Taxonomy" id="152421"/>
    <lineage>
        <taxon>Eukaryota</taxon>
        <taxon>Viridiplantae</taxon>
        <taxon>Streptophyta</taxon>
        <taxon>Embryophyta</taxon>
        <taxon>Tracheophyta</taxon>
        <taxon>Spermatophyta</taxon>
        <taxon>Magnoliopsida</taxon>
        <taxon>eudicotyledons</taxon>
        <taxon>Gunneridae</taxon>
        <taxon>Pentapetalae</taxon>
        <taxon>rosids</taxon>
        <taxon>malvids</taxon>
        <taxon>Malvales</taxon>
        <taxon>Dipterocarpaceae</taxon>
        <taxon>Rubroshorea</taxon>
    </lineage>
</organism>
<evidence type="ECO:0000313" key="1">
    <source>
        <dbReference type="EMBL" id="GKV00516.1"/>
    </source>
</evidence>
<reference evidence="1 2" key="1">
    <citation type="journal article" date="2021" name="Commun. Biol.">
        <title>The genome of Shorea leprosula (Dipterocarpaceae) highlights the ecological relevance of drought in aseasonal tropical rainforests.</title>
        <authorList>
            <person name="Ng K.K.S."/>
            <person name="Kobayashi M.J."/>
            <person name="Fawcett J.A."/>
            <person name="Hatakeyama M."/>
            <person name="Paape T."/>
            <person name="Ng C.H."/>
            <person name="Ang C.C."/>
            <person name="Tnah L.H."/>
            <person name="Lee C.T."/>
            <person name="Nishiyama T."/>
            <person name="Sese J."/>
            <person name="O'Brien M.J."/>
            <person name="Copetti D."/>
            <person name="Mohd Noor M.I."/>
            <person name="Ong R.C."/>
            <person name="Putra M."/>
            <person name="Sireger I.Z."/>
            <person name="Indrioko S."/>
            <person name="Kosugi Y."/>
            <person name="Izuno A."/>
            <person name="Isagi Y."/>
            <person name="Lee S.L."/>
            <person name="Shimizu K.K."/>
        </authorList>
    </citation>
    <scope>NUCLEOTIDE SEQUENCE [LARGE SCALE GENOMIC DNA]</scope>
    <source>
        <strain evidence="1">214</strain>
    </source>
</reference>
<proteinExistence type="predicted"/>
<comment type="caution">
    <text evidence="1">The sequence shown here is derived from an EMBL/GenBank/DDBJ whole genome shotgun (WGS) entry which is preliminary data.</text>
</comment>